<comment type="catalytic activity">
    <reaction evidence="1">
        <text>ATP + protein L-histidine = ADP + protein N-phospho-L-histidine.</text>
        <dbReference type="EC" id="2.7.13.3"/>
    </reaction>
</comment>
<keyword evidence="7" id="KW-0902">Two-component regulatory system</keyword>
<dbReference type="GO" id="GO:0005886">
    <property type="term" value="C:plasma membrane"/>
    <property type="evidence" value="ECO:0007669"/>
    <property type="project" value="UniProtKB-SubCell"/>
</dbReference>
<dbReference type="FunFam" id="3.30.565.10:FF:000006">
    <property type="entry name" value="Sensor histidine kinase WalK"/>
    <property type="match status" value="1"/>
</dbReference>
<comment type="caution">
    <text evidence="10">The sequence shown here is derived from an EMBL/GenBank/DDBJ whole genome shotgun (WGS) entry which is preliminary data.</text>
</comment>
<dbReference type="CDD" id="cd00082">
    <property type="entry name" value="HisKA"/>
    <property type="match status" value="1"/>
</dbReference>
<dbReference type="GO" id="GO:0000155">
    <property type="term" value="F:phosphorelay sensor kinase activity"/>
    <property type="evidence" value="ECO:0007669"/>
    <property type="project" value="InterPro"/>
</dbReference>
<dbReference type="SUPFAM" id="SSF47384">
    <property type="entry name" value="Homodimeric domain of signal transducing histidine kinase"/>
    <property type="match status" value="1"/>
</dbReference>
<dbReference type="PANTHER" id="PTHR43711">
    <property type="entry name" value="TWO-COMPONENT HISTIDINE KINASE"/>
    <property type="match status" value="1"/>
</dbReference>
<dbReference type="PRINTS" id="PR00344">
    <property type="entry name" value="BCTRLSENSOR"/>
</dbReference>
<dbReference type="InterPro" id="IPR005467">
    <property type="entry name" value="His_kinase_dom"/>
</dbReference>
<dbReference type="EC" id="2.7.13.3" evidence="3"/>
<evidence type="ECO:0000256" key="1">
    <source>
        <dbReference type="ARBA" id="ARBA00000085"/>
    </source>
</evidence>
<dbReference type="Proteomes" id="UP001149140">
    <property type="component" value="Unassembled WGS sequence"/>
</dbReference>
<dbReference type="InterPro" id="IPR003594">
    <property type="entry name" value="HATPase_dom"/>
</dbReference>
<dbReference type="PROSITE" id="PS50109">
    <property type="entry name" value="HIS_KIN"/>
    <property type="match status" value="1"/>
</dbReference>
<protein>
    <recommendedName>
        <fullName evidence="3">histidine kinase</fullName>
        <ecNumber evidence="3">2.7.13.3</ecNumber>
    </recommendedName>
</protein>
<dbReference type="InterPro" id="IPR036097">
    <property type="entry name" value="HisK_dim/P_sf"/>
</dbReference>
<reference evidence="10" key="1">
    <citation type="submission" date="2022-10" db="EMBL/GenBank/DDBJ databases">
        <title>The WGS of Solirubrobacter ginsenosidimutans DSM 21036.</title>
        <authorList>
            <person name="Jiang Z."/>
        </authorList>
    </citation>
    <scope>NUCLEOTIDE SEQUENCE</scope>
    <source>
        <strain evidence="10">DSM 21036</strain>
    </source>
</reference>
<feature type="transmembrane region" description="Helical" evidence="8">
    <location>
        <begin position="95"/>
        <end position="113"/>
    </location>
</feature>
<keyword evidence="11" id="KW-1185">Reference proteome</keyword>
<feature type="transmembrane region" description="Helical" evidence="8">
    <location>
        <begin position="32"/>
        <end position="54"/>
    </location>
</feature>
<keyword evidence="8" id="KW-1133">Transmembrane helix</keyword>
<feature type="domain" description="Histidine kinase" evidence="9">
    <location>
        <begin position="137"/>
        <end position="351"/>
    </location>
</feature>
<keyword evidence="6 10" id="KW-0418">Kinase</keyword>
<organism evidence="10 11">
    <name type="scientific">Solirubrobacter ginsenosidimutans</name>
    <dbReference type="NCBI Taxonomy" id="490573"/>
    <lineage>
        <taxon>Bacteria</taxon>
        <taxon>Bacillati</taxon>
        <taxon>Actinomycetota</taxon>
        <taxon>Thermoleophilia</taxon>
        <taxon>Solirubrobacterales</taxon>
        <taxon>Solirubrobacteraceae</taxon>
        <taxon>Solirubrobacter</taxon>
    </lineage>
</organism>
<keyword evidence="4" id="KW-0597">Phosphoprotein</keyword>
<evidence type="ECO:0000256" key="4">
    <source>
        <dbReference type="ARBA" id="ARBA00022553"/>
    </source>
</evidence>
<dbReference type="CDD" id="cd00075">
    <property type="entry name" value="HATPase"/>
    <property type="match status" value="1"/>
</dbReference>
<evidence type="ECO:0000256" key="3">
    <source>
        <dbReference type="ARBA" id="ARBA00012438"/>
    </source>
</evidence>
<gene>
    <name evidence="10" type="ORF">OM076_11790</name>
</gene>
<dbReference type="SMART" id="SM00387">
    <property type="entry name" value="HATPase_c"/>
    <property type="match status" value="1"/>
</dbReference>
<evidence type="ECO:0000313" key="10">
    <source>
        <dbReference type="EMBL" id="MDA0160949.1"/>
    </source>
</evidence>
<evidence type="ECO:0000259" key="9">
    <source>
        <dbReference type="PROSITE" id="PS50109"/>
    </source>
</evidence>
<dbReference type="InterPro" id="IPR050736">
    <property type="entry name" value="Sensor_HK_Regulatory"/>
</dbReference>
<evidence type="ECO:0000313" key="11">
    <source>
        <dbReference type="Proteomes" id="UP001149140"/>
    </source>
</evidence>
<name>A0A9X3S053_9ACTN</name>
<dbReference type="Gene3D" id="1.10.287.130">
    <property type="match status" value="1"/>
</dbReference>
<dbReference type="AlphaFoldDB" id="A0A9X3S053"/>
<accession>A0A9X3S053</accession>
<evidence type="ECO:0000256" key="6">
    <source>
        <dbReference type="ARBA" id="ARBA00022777"/>
    </source>
</evidence>
<dbReference type="EMBL" id="JAPDOD010000008">
    <property type="protein sequence ID" value="MDA0160949.1"/>
    <property type="molecule type" value="Genomic_DNA"/>
</dbReference>
<dbReference type="InterPro" id="IPR003661">
    <property type="entry name" value="HisK_dim/P_dom"/>
</dbReference>
<sequence length="351" mass="37954">MGRRVPLRSLSFALALSLAVSAVVLVVYDAHGARLTLTIVAPVAILTVLAGEVIAARRPGGLRGQFIAVTVLGMVALGAVVALFVNLMFVSSHDALMTILLVVFAAALVFWIARPIGLRALADLDREERMRRELFAAVSHDLRTPLTALRLLATAIDDEVVEDAKRREYAARMNTHVRALGALIDDLFDLTRLEAKDIAWTMERVRMDELVSDAVEAMQPSADAGSVAVRAELRPPLHPSQGNHEQLQRVLFNLIQNAIHHTPPDGSVTVRAEGVKGGVEVEVADTGSGIAADQRERVFEPFYRVDASRTAPGAGLGLAISRAIVEAHGGQIWLEEAEVGTRVRFRLPVSI</sequence>
<proteinExistence type="predicted"/>
<evidence type="ECO:0000256" key="2">
    <source>
        <dbReference type="ARBA" id="ARBA00004236"/>
    </source>
</evidence>
<evidence type="ECO:0000256" key="8">
    <source>
        <dbReference type="SAM" id="Phobius"/>
    </source>
</evidence>
<dbReference type="Gene3D" id="3.30.565.10">
    <property type="entry name" value="Histidine kinase-like ATPase, C-terminal domain"/>
    <property type="match status" value="1"/>
</dbReference>
<dbReference type="Pfam" id="PF00512">
    <property type="entry name" value="HisKA"/>
    <property type="match status" value="1"/>
</dbReference>
<comment type="subcellular location">
    <subcellularLocation>
        <location evidence="2">Cell membrane</location>
    </subcellularLocation>
</comment>
<feature type="transmembrane region" description="Helical" evidence="8">
    <location>
        <begin position="66"/>
        <end position="89"/>
    </location>
</feature>
<keyword evidence="8" id="KW-0472">Membrane</keyword>
<dbReference type="SMART" id="SM00388">
    <property type="entry name" value="HisKA"/>
    <property type="match status" value="1"/>
</dbReference>
<dbReference type="PANTHER" id="PTHR43711:SF1">
    <property type="entry name" value="HISTIDINE KINASE 1"/>
    <property type="match status" value="1"/>
</dbReference>
<evidence type="ECO:0000256" key="7">
    <source>
        <dbReference type="ARBA" id="ARBA00023012"/>
    </source>
</evidence>
<keyword evidence="8" id="KW-0812">Transmembrane</keyword>
<dbReference type="RefSeq" id="WP_270040076.1">
    <property type="nucleotide sequence ID" value="NZ_JAPDOD010000008.1"/>
</dbReference>
<keyword evidence="5" id="KW-0808">Transferase</keyword>
<dbReference type="Pfam" id="PF02518">
    <property type="entry name" value="HATPase_c"/>
    <property type="match status" value="1"/>
</dbReference>
<evidence type="ECO:0000256" key="5">
    <source>
        <dbReference type="ARBA" id="ARBA00022679"/>
    </source>
</evidence>
<dbReference type="InterPro" id="IPR004358">
    <property type="entry name" value="Sig_transdc_His_kin-like_C"/>
</dbReference>
<dbReference type="InterPro" id="IPR036890">
    <property type="entry name" value="HATPase_C_sf"/>
</dbReference>
<dbReference type="SUPFAM" id="SSF55874">
    <property type="entry name" value="ATPase domain of HSP90 chaperone/DNA topoisomerase II/histidine kinase"/>
    <property type="match status" value="1"/>
</dbReference>